<keyword evidence="2" id="KW-1185">Reference proteome</keyword>
<sequence length="93" mass="10406">MFRSLLKYSKNIAKIIPNYDPELTKPIMTAGDFNVNVSQDRSLPGFMLSKFNLSHIETSPTTLVTSNMDILLRYIREIDIGQSSIGDTAAHCV</sequence>
<reference evidence="1" key="1">
    <citation type="submission" date="2020-08" db="EMBL/GenBank/DDBJ databases">
        <title>Multicomponent nature underlies the extraordinary mechanical properties of spider dragline silk.</title>
        <authorList>
            <person name="Kono N."/>
            <person name="Nakamura H."/>
            <person name="Mori M."/>
            <person name="Yoshida Y."/>
            <person name="Ohtoshi R."/>
            <person name="Malay A.D."/>
            <person name="Moran D.A.P."/>
            <person name="Tomita M."/>
            <person name="Numata K."/>
            <person name="Arakawa K."/>
        </authorList>
    </citation>
    <scope>NUCLEOTIDE SEQUENCE</scope>
</reference>
<name>A0A8X6SSU2_TRICX</name>
<dbReference type="AlphaFoldDB" id="A0A8X6SSU2"/>
<comment type="caution">
    <text evidence="1">The sequence shown here is derived from an EMBL/GenBank/DDBJ whole genome shotgun (WGS) entry which is preliminary data.</text>
</comment>
<dbReference type="Proteomes" id="UP000887159">
    <property type="component" value="Unassembled WGS sequence"/>
</dbReference>
<evidence type="ECO:0000313" key="1">
    <source>
        <dbReference type="EMBL" id="GFY17095.1"/>
    </source>
</evidence>
<gene>
    <name evidence="1" type="ORF">TNCV_1088711</name>
</gene>
<evidence type="ECO:0000313" key="2">
    <source>
        <dbReference type="Proteomes" id="UP000887159"/>
    </source>
</evidence>
<protein>
    <submittedName>
        <fullName evidence="1">Uncharacterized protein</fullName>
    </submittedName>
</protein>
<organism evidence="1 2">
    <name type="scientific">Trichonephila clavipes</name>
    <name type="common">Golden silk orbweaver</name>
    <name type="synonym">Nephila clavipes</name>
    <dbReference type="NCBI Taxonomy" id="2585209"/>
    <lineage>
        <taxon>Eukaryota</taxon>
        <taxon>Metazoa</taxon>
        <taxon>Ecdysozoa</taxon>
        <taxon>Arthropoda</taxon>
        <taxon>Chelicerata</taxon>
        <taxon>Arachnida</taxon>
        <taxon>Araneae</taxon>
        <taxon>Araneomorphae</taxon>
        <taxon>Entelegynae</taxon>
        <taxon>Araneoidea</taxon>
        <taxon>Nephilidae</taxon>
        <taxon>Trichonephila</taxon>
    </lineage>
</organism>
<proteinExistence type="predicted"/>
<accession>A0A8X6SSU2</accession>
<dbReference type="EMBL" id="BMAU01021343">
    <property type="protein sequence ID" value="GFY17095.1"/>
    <property type="molecule type" value="Genomic_DNA"/>
</dbReference>